<keyword evidence="7" id="KW-1185">Reference proteome</keyword>
<comment type="subcellular location">
    <subcellularLocation>
        <location evidence="1">Membrane</location>
    </subcellularLocation>
</comment>
<feature type="signal peptide" evidence="4">
    <location>
        <begin position="1"/>
        <end position="19"/>
    </location>
</feature>
<dbReference type="InterPro" id="IPR013783">
    <property type="entry name" value="Ig-like_fold"/>
</dbReference>
<protein>
    <submittedName>
        <fullName evidence="6">Butyrophilin subfamily 3 member A2</fullName>
    </submittedName>
</protein>
<dbReference type="InterPro" id="IPR013106">
    <property type="entry name" value="Ig_V-set"/>
</dbReference>
<evidence type="ECO:0000256" key="2">
    <source>
        <dbReference type="ARBA" id="ARBA00023136"/>
    </source>
</evidence>
<evidence type="ECO:0000256" key="4">
    <source>
        <dbReference type="SAM" id="SignalP"/>
    </source>
</evidence>
<dbReference type="AlphaFoldDB" id="A0A4U5UBS6"/>
<organism evidence="6 7">
    <name type="scientific">Collichthys lucidus</name>
    <name type="common">Big head croaker</name>
    <name type="synonym">Sciaena lucida</name>
    <dbReference type="NCBI Taxonomy" id="240159"/>
    <lineage>
        <taxon>Eukaryota</taxon>
        <taxon>Metazoa</taxon>
        <taxon>Chordata</taxon>
        <taxon>Craniata</taxon>
        <taxon>Vertebrata</taxon>
        <taxon>Euteleostomi</taxon>
        <taxon>Actinopterygii</taxon>
        <taxon>Neopterygii</taxon>
        <taxon>Teleostei</taxon>
        <taxon>Neoteleostei</taxon>
        <taxon>Acanthomorphata</taxon>
        <taxon>Eupercaria</taxon>
        <taxon>Sciaenidae</taxon>
        <taxon>Collichthys</taxon>
    </lineage>
</organism>
<keyword evidence="3" id="KW-0393">Immunoglobulin domain</keyword>
<reference evidence="6 7" key="1">
    <citation type="submission" date="2019-01" db="EMBL/GenBank/DDBJ databases">
        <title>Genome Assembly of Collichthys lucidus.</title>
        <authorList>
            <person name="Cai M."/>
            <person name="Xiao S."/>
        </authorList>
    </citation>
    <scope>NUCLEOTIDE SEQUENCE [LARGE SCALE GENOMIC DNA]</scope>
    <source>
        <strain evidence="6">JT15FE1705JMU</strain>
        <tissue evidence="6">Muscle</tissue>
    </source>
</reference>
<dbReference type="PANTHER" id="PTHR24100">
    <property type="entry name" value="BUTYROPHILIN"/>
    <property type="match status" value="1"/>
</dbReference>
<dbReference type="Gene3D" id="2.60.40.10">
    <property type="entry name" value="Immunoglobulins"/>
    <property type="match status" value="2"/>
</dbReference>
<keyword evidence="4" id="KW-0732">Signal</keyword>
<dbReference type="SMART" id="SM00406">
    <property type="entry name" value="IGv"/>
    <property type="match status" value="1"/>
</dbReference>
<dbReference type="GO" id="GO:0005102">
    <property type="term" value="F:signaling receptor binding"/>
    <property type="evidence" value="ECO:0007669"/>
    <property type="project" value="TreeGrafter"/>
</dbReference>
<dbReference type="Proteomes" id="UP000298787">
    <property type="component" value="Chromosome 5"/>
</dbReference>
<dbReference type="STRING" id="240159.A0A4U5UBS6"/>
<proteinExistence type="predicted"/>
<name>A0A4U5UBS6_COLLU</name>
<dbReference type="EMBL" id="CM014082">
    <property type="protein sequence ID" value="TKS71883.1"/>
    <property type="molecule type" value="Genomic_DNA"/>
</dbReference>
<accession>A0A4U5UBS6</accession>
<evidence type="ECO:0000256" key="1">
    <source>
        <dbReference type="ARBA" id="ARBA00004370"/>
    </source>
</evidence>
<sequence length="261" mass="28870">MALTALTLLLLLLPGSMLGDKNGVVKVVVQEDIDAILPCSPSTKENLELKAFEWIKENDVQRNVFLYQSGVTKTGAEKFKGRVSHFRGELKNGNASIIIRNTTIEDSGNYICVFPHFVPEERFQVELVVGASSQPQFNKVNFVGNRLHLQCVVPGAFPKPELEFQDSAGNVLPAEEPRVLERGGRYTVTRLTTVTKTDRIRCVARQKEIHRVTFVETYVSVGGDTSGETYVPVYEKNGKVDDRGRLVAVFLGVFSLAAVLA</sequence>
<dbReference type="SUPFAM" id="SSF48726">
    <property type="entry name" value="Immunoglobulin"/>
    <property type="match status" value="2"/>
</dbReference>
<dbReference type="GO" id="GO:0009897">
    <property type="term" value="C:external side of plasma membrane"/>
    <property type="evidence" value="ECO:0007669"/>
    <property type="project" value="TreeGrafter"/>
</dbReference>
<dbReference type="InterPro" id="IPR036179">
    <property type="entry name" value="Ig-like_dom_sf"/>
</dbReference>
<dbReference type="Pfam" id="PF07686">
    <property type="entry name" value="V-set"/>
    <property type="match status" value="1"/>
</dbReference>
<evidence type="ECO:0000313" key="6">
    <source>
        <dbReference type="EMBL" id="TKS71883.1"/>
    </source>
</evidence>
<feature type="chain" id="PRO_5020316270" evidence="4">
    <location>
        <begin position="20"/>
        <end position="261"/>
    </location>
</feature>
<dbReference type="InterPro" id="IPR050504">
    <property type="entry name" value="IgSF_BTN/MOG"/>
</dbReference>
<dbReference type="PANTHER" id="PTHR24100:SF151">
    <property type="entry name" value="ICOS LIGAND"/>
    <property type="match status" value="1"/>
</dbReference>
<gene>
    <name evidence="6" type="ORF">D9C73_004665</name>
</gene>
<feature type="domain" description="Ig-like" evidence="5">
    <location>
        <begin position="14"/>
        <end position="128"/>
    </location>
</feature>
<dbReference type="InterPro" id="IPR007110">
    <property type="entry name" value="Ig-like_dom"/>
</dbReference>
<evidence type="ECO:0000313" key="7">
    <source>
        <dbReference type="Proteomes" id="UP000298787"/>
    </source>
</evidence>
<evidence type="ECO:0000259" key="5">
    <source>
        <dbReference type="PROSITE" id="PS50835"/>
    </source>
</evidence>
<dbReference type="PROSITE" id="PS50835">
    <property type="entry name" value="IG_LIKE"/>
    <property type="match status" value="1"/>
</dbReference>
<evidence type="ECO:0000256" key="3">
    <source>
        <dbReference type="ARBA" id="ARBA00023319"/>
    </source>
</evidence>
<dbReference type="GO" id="GO:0050852">
    <property type="term" value="P:T cell receptor signaling pathway"/>
    <property type="evidence" value="ECO:0007669"/>
    <property type="project" value="TreeGrafter"/>
</dbReference>
<dbReference type="GO" id="GO:0001817">
    <property type="term" value="P:regulation of cytokine production"/>
    <property type="evidence" value="ECO:0007669"/>
    <property type="project" value="TreeGrafter"/>
</dbReference>
<keyword evidence="2" id="KW-0472">Membrane</keyword>